<organism evidence="3 4">
    <name type="scientific">Kipferlia bialata</name>
    <dbReference type="NCBI Taxonomy" id="797122"/>
    <lineage>
        <taxon>Eukaryota</taxon>
        <taxon>Metamonada</taxon>
        <taxon>Carpediemonas-like organisms</taxon>
        <taxon>Kipferlia</taxon>
    </lineage>
</organism>
<protein>
    <submittedName>
        <fullName evidence="3">Uncharacterized protein</fullName>
    </submittedName>
</protein>
<sequence length="257" mass="26576">MVSLSLSLSPIPPPTPLTPCPLTVLPAQCDPVSVDALEDWAITLDTEGEQVGTGSTVSLTAGSDTAISIGCDGYDEYGNAGATLDGVSLSASIDKGASVLSNLMGTNSEYDGDRASAVPVTISSAETGACAYTICASAALDVSDAQMCFGSACTLSVTSEGSSNTSILSVSVRVWPSVIVSVVASAVLCLCIGLIVLWTCVKRYRERRLVLEVDVLMNSGLDNVTCKAYPESHSRSSSTQSHRRSGRVSRASDAHIE</sequence>
<dbReference type="AlphaFoldDB" id="A0A9K3CNM0"/>
<evidence type="ECO:0000313" key="4">
    <source>
        <dbReference type="Proteomes" id="UP000265618"/>
    </source>
</evidence>
<dbReference type="EMBL" id="BDIP01000190">
    <property type="protein sequence ID" value="GIQ80538.1"/>
    <property type="molecule type" value="Genomic_DNA"/>
</dbReference>
<dbReference type="Proteomes" id="UP000265618">
    <property type="component" value="Unassembled WGS sequence"/>
</dbReference>
<keyword evidence="2" id="KW-0812">Transmembrane</keyword>
<comment type="caution">
    <text evidence="3">The sequence shown here is derived from an EMBL/GenBank/DDBJ whole genome shotgun (WGS) entry which is preliminary data.</text>
</comment>
<feature type="region of interest" description="Disordered" evidence="1">
    <location>
        <begin position="228"/>
        <end position="257"/>
    </location>
</feature>
<keyword evidence="4" id="KW-1185">Reference proteome</keyword>
<name>A0A9K3CNM0_9EUKA</name>
<evidence type="ECO:0000313" key="3">
    <source>
        <dbReference type="EMBL" id="GIQ80538.1"/>
    </source>
</evidence>
<evidence type="ECO:0000256" key="2">
    <source>
        <dbReference type="SAM" id="Phobius"/>
    </source>
</evidence>
<keyword evidence="2" id="KW-1133">Transmembrane helix</keyword>
<proteinExistence type="predicted"/>
<feature type="transmembrane region" description="Helical" evidence="2">
    <location>
        <begin position="174"/>
        <end position="198"/>
    </location>
</feature>
<reference evidence="3 4" key="1">
    <citation type="journal article" date="2018" name="PLoS ONE">
        <title>The draft genome of Kipferlia bialata reveals reductive genome evolution in fornicate parasites.</title>
        <authorList>
            <person name="Tanifuji G."/>
            <person name="Takabayashi S."/>
            <person name="Kume K."/>
            <person name="Takagi M."/>
            <person name="Nakayama T."/>
            <person name="Kamikawa R."/>
            <person name="Inagaki Y."/>
            <person name="Hashimoto T."/>
        </authorList>
    </citation>
    <scope>NUCLEOTIDE SEQUENCE [LARGE SCALE GENOMIC DNA]</scope>
    <source>
        <strain evidence="3">NY0173</strain>
    </source>
</reference>
<keyword evidence="2" id="KW-0472">Membrane</keyword>
<evidence type="ECO:0000256" key="1">
    <source>
        <dbReference type="SAM" id="MobiDB-lite"/>
    </source>
</evidence>
<gene>
    <name evidence="3" type="ORF">KIPB_001352</name>
</gene>
<accession>A0A9K3CNM0</accession>